<dbReference type="InterPro" id="IPR003594">
    <property type="entry name" value="HATPase_dom"/>
</dbReference>
<dbReference type="InterPro" id="IPR003661">
    <property type="entry name" value="HisK_dim/P_dom"/>
</dbReference>
<dbReference type="SUPFAM" id="SSF47384">
    <property type="entry name" value="Homodimeric domain of signal transducing histidine kinase"/>
    <property type="match status" value="1"/>
</dbReference>
<comment type="catalytic activity">
    <reaction evidence="1">
        <text>ATP + protein L-histidine = ADP + protein N-phospho-L-histidine.</text>
        <dbReference type="EC" id="2.7.13.3"/>
    </reaction>
</comment>
<evidence type="ECO:0000256" key="9">
    <source>
        <dbReference type="SAM" id="Phobius"/>
    </source>
</evidence>
<keyword evidence="5" id="KW-0808">Transferase</keyword>
<evidence type="ECO:0000256" key="5">
    <source>
        <dbReference type="ARBA" id="ARBA00022679"/>
    </source>
</evidence>
<dbReference type="Pfam" id="PF02518">
    <property type="entry name" value="HATPase_c"/>
    <property type="match status" value="1"/>
</dbReference>
<dbReference type="PANTHER" id="PTHR43065:SF47">
    <property type="match status" value="1"/>
</dbReference>
<keyword evidence="12" id="KW-0547">Nucleotide-binding</keyword>
<evidence type="ECO:0000256" key="6">
    <source>
        <dbReference type="ARBA" id="ARBA00022777"/>
    </source>
</evidence>
<dbReference type="InterPro" id="IPR005467">
    <property type="entry name" value="His_kinase_dom"/>
</dbReference>
<feature type="region of interest" description="Disordered" evidence="8">
    <location>
        <begin position="1"/>
        <end position="20"/>
    </location>
</feature>
<dbReference type="Gene3D" id="1.10.287.130">
    <property type="match status" value="1"/>
</dbReference>
<dbReference type="CDD" id="cd00082">
    <property type="entry name" value="HisKA"/>
    <property type="match status" value="1"/>
</dbReference>
<dbReference type="PANTHER" id="PTHR43065">
    <property type="entry name" value="SENSOR HISTIDINE KINASE"/>
    <property type="match status" value="1"/>
</dbReference>
<accession>A0ABU5I7I8</accession>
<comment type="subcellular location">
    <subcellularLocation>
        <location evidence="2">Membrane</location>
    </subcellularLocation>
</comment>
<evidence type="ECO:0000256" key="8">
    <source>
        <dbReference type="SAM" id="MobiDB-lite"/>
    </source>
</evidence>
<keyword evidence="7" id="KW-0175">Coiled coil</keyword>
<feature type="coiled-coil region" evidence="7">
    <location>
        <begin position="369"/>
        <end position="396"/>
    </location>
</feature>
<dbReference type="Gene3D" id="6.10.340.10">
    <property type="match status" value="1"/>
</dbReference>
<dbReference type="Gene3D" id="3.30.565.10">
    <property type="entry name" value="Histidine kinase-like ATPase, C-terminal domain"/>
    <property type="match status" value="1"/>
</dbReference>
<feature type="domain" description="Histidine kinase" evidence="10">
    <location>
        <begin position="537"/>
        <end position="769"/>
    </location>
</feature>
<dbReference type="Pfam" id="PF00672">
    <property type="entry name" value="HAMP"/>
    <property type="match status" value="1"/>
</dbReference>
<dbReference type="PROSITE" id="PS50885">
    <property type="entry name" value="HAMP"/>
    <property type="match status" value="1"/>
</dbReference>
<evidence type="ECO:0000256" key="7">
    <source>
        <dbReference type="SAM" id="Coils"/>
    </source>
</evidence>
<dbReference type="SUPFAM" id="SSF55874">
    <property type="entry name" value="ATPase domain of HSP90 chaperone/DNA topoisomerase II/histidine kinase"/>
    <property type="match status" value="1"/>
</dbReference>
<dbReference type="GO" id="GO:0005524">
    <property type="term" value="F:ATP binding"/>
    <property type="evidence" value="ECO:0007669"/>
    <property type="project" value="UniProtKB-KW"/>
</dbReference>
<evidence type="ECO:0000256" key="2">
    <source>
        <dbReference type="ARBA" id="ARBA00004370"/>
    </source>
</evidence>
<keyword evidence="9" id="KW-1133">Transmembrane helix</keyword>
<dbReference type="InterPro" id="IPR004358">
    <property type="entry name" value="Sig_transdc_His_kin-like_C"/>
</dbReference>
<feature type="domain" description="HAMP" evidence="11">
    <location>
        <begin position="446"/>
        <end position="499"/>
    </location>
</feature>
<evidence type="ECO:0000256" key="3">
    <source>
        <dbReference type="ARBA" id="ARBA00012438"/>
    </source>
</evidence>
<proteinExistence type="predicted"/>
<keyword evidence="13" id="KW-1185">Reference proteome</keyword>
<feature type="transmembrane region" description="Helical" evidence="9">
    <location>
        <begin position="36"/>
        <end position="58"/>
    </location>
</feature>
<keyword evidence="4" id="KW-0597">Phosphoprotein</keyword>
<dbReference type="PRINTS" id="PR00344">
    <property type="entry name" value="BCTRLSENSOR"/>
</dbReference>
<sequence length="780" mass="84280">MTHPFETATQASDHLVSSDRPASRGGLWALSIEHRIYLVGAVPIIVAVLIGIVSLYLLDRADTARRGAHTVATVFRHVVTGMNERDAFIAAVPERRDSHLRLALSAIDAATDGVDTLDKASSEEASTGGTDATLGGLERYRAQMTDLAPAIRRSDALLEDMDKRLASFLTLTDEARQRQHASNVDIVESLRERDAILSESQERLADAHRTRSSIVDFALEGRADAGAESFSVARIGNAVDAMTSGLSTLPASERAAFETAVGRFLENGETGDALAFIDRRIKIDGTLARSLQNEVGELLTYTVEAHETEQATQNVAVETVKLAGRTREAVEHRDLDALDSVQADSDALGERIADLPISPLIQTEMLDALDRWRQGLEKARAALADQEQAISAMNITANALVLEVANLNSDLSSRADRIGTTARRTLVLGAGIALFFAAFFGLIVGRSITRPLKTLEAGMLDRAESRENLPLPGASRRDEIGLMTRATNQFLDEIKKREAALRAAKTKTEDALERLQRTQSELIQSEKLASLGQLVAGVAHEINTPLGVALTTTSVLKDEVRKFGDAATQGQVTKQSFEIFIDRVGDGMRLTVANLERAARLVASFKQVSTDQTNDELRRVRLAAFLDEVFTSLGPLGRKGGHRVEVRCPDLIELDTYPGALAQVLTNLLTNAYAHGFGDRKSGHVQVSVESRKGGGVSIAFADDGAGIEPAVRRRIFDPFVTTGRAKGSTGLGLHIVHNIVTGILGGRIDVESERGKGTCIEIDLPAAPPTREPQKDLNR</sequence>
<evidence type="ECO:0000313" key="13">
    <source>
        <dbReference type="Proteomes" id="UP001294412"/>
    </source>
</evidence>
<evidence type="ECO:0000256" key="1">
    <source>
        <dbReference type="ARBA" id="ARBA00000085"/>
    </source>
</evidence>
<evidence type="ECO:0000259" key="10">
    <source>
        <dbReference type="PROSITE" id="PS50109"/>
    </source>
</evidence>
<organism evidence="12 13">
    <name type="scientific">Fulvimarina uroteuthidis</name>
    <dbReference type="NCBI Taxonomy" id="3098149"/>
    <lineage>
        <taxon>Bacteria</taxon>
        <taxon>Pseudomonadati</taxon>
        <taxon>Pseudomonadota</taxon>
        <taxon>Alphaproteobacteria</taxon>
        <taxon>Hyphomicrobiales</taxon>
        <taxon>Aurantimonadaceae</taxon>
        <taxon>Fulvimarina</taxon>
    </lineage>
</organism>
<dbReference type="RefSeq" id="WP_322187689.1">
    <property type="nucleotide sequence ID" value="NZ_JAXLPB010000004.1"/>
</dbReference>
<dbReference type="SMART" id="SM00387">
    <property type="entry name" value="HATPase_c"/>
    <property type="match status" value="1"/>
</dbReference>
<gene>
    <name evidence="12" type="ORF">U0C82_13560</name>
</gene>
<name>A0ABU5I7I8_9HYPH</name>
<keyword evidence="12" id="KW-0067">ATP-binding</keyword>
<keyword evidence="9" id="KW-0812">Transmembrane</keyword>
<dbReference type="InterPro" id="IPR003660">
    <property type="entry name" value="HAMP_dom"/>
</dbReference>
<keyword evidence="9" id="KW-0472">Membrane</keyword>
<dbReference type="EC" id="2.7.13.3" evidence="3"/>
<evidence type="ECO:0000256" key="4">
    <source>
        <dbReference type="ARBA" id="ARBA00022553"/>
    </source>
</evidence>
<evidence type="ECO:0000313" key="12">
    <source>
        <dbReference type="EMBL" id="MDY8110166.1"/>
    </source>
</evidence>
<keyword evidence="6" id="KW-0418">Kinase</keyword>
<comment type="caution">
    <text evidence="12">The sequence shown here is derived from an EMBL/GenBank/DDBJ whole genome shotgun (WGS) entry which is preliminary data.</text>
</comment>
<feature type="transmembrane region" description="Helical" evidence="9">
    <location>
        <begin position="426"/>
        <end position="445"/>
    </location>
</feature>
<dbReference type="EMBL" id="JAXLPB010000004">
    <property type="protein sequence ID" value="MDY8110166.1"/>
    <property type="molecule type" value="Genomic_DNA"/>
</dbReference>
<reference evidence="12 13" key="1">
    <citation type="submission" date="2023-12" db="EMBL/GenBank/DDBJ databases">
        <title>Description of Novel Strain Fulvimarina sp. 2208YS6-2-32 isolated from Uroteuthis (Photololigo) edulis.</title>
        <authorList>
            <person name="Park J.-S."/>
        </authorList>
    </citation>
    <scope>NUCLEOTIDE SEQUENCE [LARGE SCALE GENOMIC DNA]</scope>
    <source>
        <strain evidence="12 13">2208YS6-2-32</strain>
    </source>
</reference>
<protein>
    <recommendedName>
        <fullName evidence="3">histidine kinase</fullName>
        <ecNumber evidence="3">2.7.13.3</ecNumber>
    </recommendedName>
</protein>
<dbReference type="SMART" id="SM00304">
    <property type="entry name" value="HAMP"/>
    <property type="match status" value="1"/>
</dbReference>
<dbReference type="InterPro" id="IPR036097">
    <property type="entry name" value="HisK_dim/P_sf"/>
</dbReference>
<dbReference type="SUPFAM" id="SSF158472">
    <property type="entry name" value="HAMP domain-like"/>
    <property type="match status" value="1"/>
</dbReference>
<evidence type="ECO:0000259" key="11">
    <source>
        <dbReference type="PROSITE" id="PS50885"/>
    </source>
</evidence>
<dbReference type="PROSITE" id="PS50109">
    <property type="entry name" value="HIS_KIN"/>
    <property type="match status" value="1"/>
</dbReference>
<dbReference type="Proteomes" id="UP001294412">
    <property type="component" value="Unassembled WGS sequence"/>
</dbReference>
<dbReference type="InterPro" id="IPR036890">
    <property type="entry name" value="HATPase_C_sf"/>
</dbReference>